<feature type="domain" description="DUF4342" evidence="1">
    <location>
        <begin position="57"/>
        <end position="136"/>
    </location>
</feature>
<sequence length="211" mass="24084">MKRIKSKKGEKNMSEVTLEKIDIIRERTGVTYSEAKEALEFCDANVVDALIYIEQNKKSYKDNLYTTKDEFLQWIKDLVNKGNVNRIKIKKDDRVVVDIPVNAGIAATLTALVWPPLIAIGILTAVITKVTIEITRDDGTVEIVNKIIKNGVKNTVNDMKDKVYDAASSVKDKFSNKEKEEDKNTYKYTVKFDDIDEEEKEYGGDNEEHKE</sequence>
<dbReference type="HOGENOM" id="CLU_115782_0_0_9"/>
<name>B9E057_CLOK1</name>
<evidence type="ECO:0000313" key="2">
    <source>
        <dbReference type="EMBL" id="BAH05882.1"/>
    </source>
</evidence>
<dbReference type="Pfam" id="PF14242">
    <property type="entry name" value="DUF4342"/>
    <property type="match status" value="1"/>
</dbReference>
<organism evidence="2 3">
    <name type="scientific">Clostridium kluyveri (strain NBRC 12016)</name>
    <dbReference type="NCBI Taxonomy" id="583346"/>
    <lineage>
        <taxon>Bacteria</taxon>
        <taxon>Bacillati</taxon>
        <taxon>Bacillota</taxon>
        <taxon>Clostridia</taxon>
        <taxon>Eubacteriales</taxon>
        <taxon>Clostridiaceae</taxon>
        <taxon>Clostridium</taxon>
    </lineage>
</organism>
<dbReference type="InterPro" id="IPR025642">
    <property type="entry name" value="DUF4342"/>
</dbReference>
<protein>
    <recommendedName>
        <fullName evidence="1">DUF4342 domain-containing protein</fullName>
    </recommendedName>
</protein>
<dbReference type="AlphaFoldDB" id="B9E057"/>
<dbReference type="Gene3D" id="1.10.8.10">
    <property type="entry name" value="DNA helicase RuvA subunit, C-terminal domain"/>
    <property type="match status" value="1"/>
</dbReference>
<evidence type="ECO:0000259" key="1">
    <source>
        <dbReference type="Pfam" id="PF14242"/>
    </source>
</evidence>
<dbReference type="InterPro" id="IPR009060">
    <property type="entry name" value="UBA-like_sf"/>
</dbReference>
<dbReference type="CDD" id="cd14360">
    <property type="entry name" value="UBA_NAC_like_bac"/>
    <property type="match status" value="1"/>
</dbReference>
<reference evidence="3" key="1">
    <citation type="submission" date="2005-09" db="EMBL/GenBank/DDBJ databases">
        <title>Complete genome sequence of Clostridium kluyveri and comparative genomics of Clostridia species.</title>
        <authorList>
            <person name="Inui M."/>
            <person name="Nonaka H."/>
            <person name="Shinoda Y."/>
            <person name="Ikenaga Y."/>
            <person name="Abe M."/>
            <person name="Naito K."/>
            <person name="Vertes A.A."/>
            <person name="Yukawa H."/>
        </authorList>
    </citation>
    <scope>NUCLEOTIDE SEQUENCE [LARGE SCALE GENOMIC DNA]</scope>
    <source>
        <strain evidence="3">NBRC 12016</strain>
    </source>
</reference>
<dbReference type="Proteomes" id="UP000007969">
    <property type="component" value="Chromosome"/>
</dbReference>
<dbReference type="KEGG" id="ckr:CKR_0831"/>
<dbReference type="SUPFAM" id="SSF46934">
    <property type="entry name" value="UBA-like"/>
    <property type="match status" value="1"/>
</dbReference>
<proteinExistence type="predicted"/>
<gene>
    <name evidence="2" type="ordered locus">CKR_0831</name>
</gene>
<evidence type="ECO:0000313" key="3">
    <source>
        <dbReference type="Proteomes" id="UP000007969"/>
    </source>
</evidence>
<dbReference type="EMBL" id="AP009049">
    <property type="protein sequence ID" value="BAH05882.1"/>
    <property type="molecule type" value="Genomic_DNA"/>
</dbReference>
<accession>B9E057</accession>